<keyword evidence="5 6" id="KW-0472">Membrane</keyword>
<gene>
    <name evidence="7" type="ORF">AOZ06_28150</name>
</gene>
<dbReference type="RefSeq" id="WP_054292152.1">
    <property type="nucleotide sequence ID" value="NZ_CP012752.1"/>
</dbReference>
<keyword evidence="3 6" id="KW-0812">Transmembrane</keyword>
<evidence type="ECO:0000256" key="2">
    <source>
        <dbReference type="ARBA" id="ARBA00022475"/>
    </source>
</evidence>
<reference evidence="7 8" key="1">
    <citation type="submission" date="2015-07" db="EMBL/GenBank/DDBJ databases">
        <title>Genome sequencing of Kibdelosporangium phytohabitans.</title>
        <authorList>
            <person name="Qin S."/>
            <person name="Xing K."/>
        </authorList>
    </citation>
    <scope>NUCLEOTIDE SEQUENCE [LARGE SCALE GENOMIC DNA]</scope>
    <source>
        <strain evidence="7 8">KLBMP1111</strain>
    </source>
</reference>
<dbReference type="AlphaFoldDB" id="A0A0N9I688"/>
<dbReference type="InterPro" id="IPR036259">
    <property type="entry name" value="MFS_trans_sf"/>
</dbReference>
<feature type="transmembrane region" description="Helical" evidence="6">
    <location>
        <begin position="247"/>
        <end position="266"/>
    </location>
</feature>
<dbReference type="PANTHER" id="PTHR23513">
    <property type="entry name" value="INTEGRAL MEMBRANE EFFLUX PROTEIN-RELATED"/>
    <property type="match status" value="1"/>
</dbReference>
<accession>A0A0N9I688</accession>
<sequence length="409" mass="43033">MGRDFAWLWRAYTASTLGTYLALDAFPLIAILALHAGAAQVSMIAAVGLAVGALLAVPMGPWMESRRKRPLMVNADLLRFAVLATIPAAYALHALTYYHLLAAAIVVAMADIVFVGASGAHLKGLVPGPQLLTANGRFENVLWISAAVGPPLGGALIGAVGPVITTVLNGVSFLLSALGIRMIKAPEPPPPAVRREPGRLTEGWRAILRDPWLRLMLANGVMANSLIMATAPLLLYRMVHELGFTPLAYGLALGISCLGGLLGARLSRPLVRRFGERAILLGFGVARTVWLIGLGFIGTGVAGLALVIAVQFSMITCIAVFNPVFATCRLNRAPDDKVARVLTAWTITSRTGIAALTAGWGVLAAFTSASTAMAVAGGLMLLTSALLPWRRRDWAGTSSIPEDASVHAR</sequence>
<evidence type="ECO:0000256" key="6">
    <source>
        <dbReference type="SAM" id="Phobius"/>
    </source>
</evidence>
<dbReference type="GO" id="GO:0022857">
    <property type="term" value="F:transmembrane transporter activity"/>
    <property type="evidence" value="ECO:0007669"/>
    <property type="project" value="InterPro"/>
</dbReference>
<feature type="transmembrane region" description="Helical" evidence="6">
    <location>
        <begin position="278"/>
        <end position="298"/>
    </location>
</feature>
<keyword evidence="8" id="KW-1185">Reference proteome</keyword>
<dbReference type="PANTHER" id="PTHR23513:SF6">
    <property type="entry name" value="MAJOR FACILITATOR SUPERFAMILY ASSOCIATED DOMAIN-CONTAINING PROTEIN"/>
    <property type="match status" value="1"/>
</dbReference>
<feature type="transmembrane region" description="Helical" evidence="6">
    <location>
        <begin position="98"/>
        <end position="120"/>
    </location>
</feature>
<dbReference type="InterPro" id="IPR011701">
    <property type="entry name" value="MFS"/>
</dbReference>
<feature type="transmembrane region" description="Helical" evidence="6">
    <location>
        <begin position="215"/>
        <end position="235"/>
    </location>
</feature>
<dbReference type="GO" id="GO:0005886">
    <property type="term" value="C:plasma membrane"/>
    <property type="evidence" value="ECO:0007669"/>
    <property type="project" value="UniProtKB-SubCell"/>
</dbReference>
<dbReference type="OrthoDB" id="3811961at2"/>
<feature type="transmembrane region" description="Helical" evidence="6">
    <location>
        <begin position="369"/>
        <end position="389"/>
    </location>
</feature>
<feature type="transmembrane region" description="Helical" evidence="6">
    <location>
        <begin position="71"/>
        <end position="92"/>
    </location>
</feature>
<evidence type="ECO:0000256" key="1">
    <source>
        <dbReference type="ARBA" id="ARBA00004651"/>
    </source>
</evidence>
<feature type="transmembrane region" description="Helical" evidence="6">
    <location>
        <begin position="304"/>
        <end position="326"/>
    </location>
</feature>
<evidence type="ECO:0000313" key="8">
    <source>
        <dbReference type="Proteomes" id="UP000063699"/>
    </source>
</evidence>
<protein>
    <submittedName>
        <fullName evidence="7">MFS transporter</fullName>
    </submittedName>
</protein>
<dbReference type="EMBL" id="CP012752">
    <property type="protein sequence ID" value="ALG10249.1"/>
    <property type="molecule type" value="Genomic_DNA"/>
</dbReference>
<keyword evidence="4 6" id="KW-1133">Transmembrane helix</keyword>
<comment type="subcellular location">
    <subcellularLocation>
        <location evidence="1">Cell membrane</location>
        <topology evidence="1">Multi-pass membrane protein</topology>
    </subcellularLocation>
</comment>
<evidence type="ECO:0000256" key="4">
    <source>
        <dbReference type="ARBA" id="ARBA00022989"/>
    </source>
</evidence>
<evidence type="ECO:0000256" key="5">
    <source>
        <dbReference type="ARBA" id="ARBA00023136"/>
    </source>
</evidence>
<dbReference type="STRING" id="860235.AOZ06_28150"/>
<feature type="transmembrane region" description="Helical" evidence="6">
    <location>
        <begin position="12"/>
        <end position="34"/>
    </location>
</feature>
<dbReference type="SUPFAM" id="SSF103473">
    <property type="entry name" value="MFS general substrate transporter"/>
    <property type="match status" value="1"/>
</dbReference>
<dbReference type="Gene3D" id="1.20.1250.20">
    <property type="entry name" value="MFS general substrate transporter like domains"/>
    <property type="match status" value="1"/>
</dbReference>
<dbReference type="Pfam" id="PF07690">
    <property type="entry name" value="MFS_1"/>
    <property type="match status" value="1"/>
</dbReference>
<evidence type="ECO:0000256" key="3">
    <source>
        <dbReference type="ARBA" id="ARBA00022692"/>
    </source>
</evidence>
<dbReference type="KEGG" id="kphy:AOZ06_28150"/>
<feature type="transmembrane region" description="Helical" evidence="6">
    <location>
        <begin position="338"/>
        <end position="363"/>
    </location>
</feature>
<feature type="transmembrane region" description="Helical" evidence="6">
    <location>
        <begin position="40"/>
        <end position="59"/>
    </location>
</feature>
<organism evidence="7 8">
    <name type="scientific">Kibdelosporangium phytohabitans</name>
    <dbReference type="NCBI Taxonomy" id="860235"/>
    <lineage>
        <taxon>Bacteria</taxon>
        <taxon>Bacillati</taxon>
        <taxon>Actinomycetota</taxon>
        <taxon>Actinomycetes</taxon>
        <taxon>Pseudonocardiales</taxon>
        <taxon>Pseudonocardiaceae</taxon>
        <taxon>Kibdelosporangium</taxon>
    </lineage>
</organism>
<dbReference type="Proteomes" id="UP000063699">
    <property type="component" value="Chromosome"/>
</dbReference>
<keyword evidence="2" id="KW-1003">Cell membrane</keyword>
<evidence type="ECO:0000313" key="7">
    <source>
        <dbReference type="EMBL" id="ALG10249.1"/>
    </source>
</evidence>
<dbReference type="CDD" id="cd06173">
    <property type="entry name" value="MFS_MefA_like"/>
    <property type="match status" value="1"/>
</dbReference>
<name>A0A0N9I688_9PSEU</name>
<proteinExistence type="predicted"/>